<feature type="domain" description="GP-PDE" evidence="8">
    <location>
        <begin position="78"/>
        <end position="396"/>
    </location>
</feature>
<evidence type="ECO:0000256" key="6">
    <source>
        <dbReference type="ARBA" id="ARBA00047512"/>
    </source>
</evidence>
<dbReference type="RefSeq" id="XP_062624366.1">
    <property type="nucleotide sequence ID" value="XM_062768382.1"/>
</dbReference>
<keyword evidence="5" id="KW-0378">Hydrolase</keyword>
<dbReference type="GO" id="GO:0008889">
    <property type="term" value="F:glycerophosphodiester phosphodiesterase activity"/>
    <property type="evidence" value="ECO:0007669"/>
    <property type="project" value="UniProtKB-EC"/>
</dbReference>
<name>A0AAF0Y4Z1_9TREE</name>
<evidence type="ECO:0000256" key="2">
    <source>
        <dbReference type="ARBA" id="ARBA00012247"/>
    </source>
</evidence>
<keyword evidence="4" id="KW-0319">Glycerol metabolism</keyword>
<feature type="signal peptide" evidence="7">
    <location>
        <begin position="1"/>
        <end position="19"/>
    </location>
</feature>
<dbReference type="Pfam" id="PF03009">
    <property type="entry name" value="GDPD"/>
    <property type="match status" value="1"/>
</dbReference>
<evidence type="ECO:0000256" key="7">
    <source>
        <dbReference type="SAM" id="SignalP"/>
    </source>
</evidence>
<organism evidence="9 10">
    <name type="scientific">Vanrija pseudolonga</name>
    <dbReference type="NCBI Taxonomy" id="143232"/>
    <lineage>
        <taxon>Eukaryota</taxon>
        <taxon>Fungi</taxon>
        <taxon>Dikarya</taxon>
        <taxon>Basidiomycota</taxon>
        <taxon>Agaricomycotina</taxon>
        <taxon>Tremellomycetes</taxon>
        <taxon>Trichosporonales</taxon>
        <taxon>Trichosporonaceae</taxon>
        <taxon>Vanrija</taxon>
    </lineage>
</organism>
<evidence type="ECO:0000256" key="1">
    <source>
        <dbReference type="ARBA" id="ARBA00007277"/>
    </source>
</evidence>
<dbReference type="EMBL" id="CP086715">
    <property type="protein sequence ID" value="WOO78334.1"/>
    <property type="molecule type" value="Genomic_DNA"/>
</dbReference>
<keyword evidence="10" id="KW-1185">Reference proteome</keyword>
<gene>
    <name evidence="9" type="primary">ARB_04177</name>
    <name evidence="9" type="ORF">LOC62_02G001881</name>
</gene>
<comment type="similarity">
    <text evidence="1">Belongs to the glycerophosphoryl diester phosphodiesterase family.</text>
</comment>
<dbReference type="SUPFAM" id="SSF51695">
    <property type="entry name" value="PLC-like phosphodiesterases"/>
    <property type="match status" value="1"/>
</dbReference>
<evidence type="ECO:0000256" key="5">
    <source>
        <dbReference type="ARBA" id="ARBA00022801"/>
    </source>
</evidence>
<dbReference type="InterPro" id="IPR017946">
    <property type="entry name" value="PLC-like_Pdiesterase_TIM-brl"/>
</dbReference>
<evidence type="ECO:0000256" key="4">
    <source>
        <dbReference type="ARBA" id="ARBA00022798"/>
    </source>
</evidence>
<dbReference type="GO" id="GO:0006071">
    <property type="term" value="P:glycerol metabolic process"/>
    <property type="evidence" value="ECO:0007669"/>
    <property type="project" value="UniProtKB-KW"/>
</dbReference>
<evidence type="ECO:0000259" key="8">
    <source>
        <dbReference type="PROSITE" id="PS51704"/>
    </source>
</evidence>
<evidence type="ECO:0000256" key="3">
    <source>
        <dbReference type="ARBA" id="ARBA00022729"/>
    </source>
</evidence>
<proteinExistence type="inferred from homology"/>
<evidence type="ECO:0000313" key="10">
    <source>
        <dbReference type="Proteomes" id="UP000827549"/>
    </source>
</evidence>
<dbReference type="PANTHER" id="PTHR43620">
    <property type="entry name" value="GLYCEROPHOSPHORYL DIESTER PHOSPHODIESTERASE"/>
    <property type="match status" value="1"/>
</dbReference>
<dbReference type="PROSITE" id="PS51704">
    <property type="entry name" value="GP_PDE"/>
    <property type="match status" value="1"/>
</dbReference>
<dbReference type="GO" id="GO:0006629">
    <property type="term" value="P:lipid metabolic process"/>
    <property type="evidence" value="ECO:0007669"/>
    <property type="project" value="InterPro"/>
</dbReference>
<dbReference type="Proteomes" id="UP000827549">
    <property type="component" value="Chromosome 2"/>
</dbReference>
<comment type="catalytic activity">
    <reaction evidence="6">
        <text>a sn-glycero-3-phosphodiester + H2O = an alcohol + sn-glycerol 3-phosphate + H(+)</text>
        <dbReference type="Rhea" id="RHEA:12969"/>
        <dbReference type="ChEBI" id="CHEBI:15377"/>
        <dbReference type="ChEBI" id="CHEBI:15378"/>
        <dbReference type="ChEBI" id="CHEBI:30879"/>
        <dbReference type="ChEBI" id="CHEBI:57597"/>
        <dbReference type="ChEBI" id="CHEBI:83408"/>
        <dbReference type="EC" id="3.1.4.46"/>
    </reaction>
</comment>
<dbReference type="InterPro" id="IPR030395">
    <property type="entry name" value="GP_PDE_dom"/>
</dbReference>
<dbReference type="AlphaFoldDB" id="A0AAF0Y4Z1"/>
<protein>
    <recommendedName>
        <fullName evidence="2">glycerophosphodiester phosphodiesterase</fullName>
        <ecNumber evidence="2">3.1.4.46</ecNumber>
    </recommendedName>
</protein>
<accession>A0AAF0Y4Z1</accession>
<feature type="chain" id="PRO_5042221651" description="glycerophosphodiester phosphodiesterase" evidence="7">
    <location>
        <begin position="20"/>
        <end position="425"/>
    </location>
</feature>
<dbReference type="GeneID" id="87805133"/>
<dbReference type="Gene3D" id="3.20.20.190">
    <property type="entry name" value="Phosphatidylinositol (PI) phosphodiesterase"/>
    <property type="match status" value="1"/>
</dbReference>
<keyword evidence="3 7" id="KW-0732">Signal</keyword>
<evidence type="ECO:0000313" key="9">
    <source>
        <dbReference type="EMBL" id="WOO78334.1"/>
    </source>
</evidence>
<dbReference type="PANTHER" id="PTHR43620:SF7">
    <property type="entry name" value="GLYCEROPHOSPHODIESTER PHOSPHODIESTERASE GDPD5-RELATED"/>
    <property type="match status" value="1"/>
</dbReference>
<dbReference type="EC" id="3.1.4.46" evidence="2"/>
<sequence>MKVTLALLTTLLVASSATATPIKQDIISKPTGFDINAINKQKVVSYGPRPYYLVEDLKAGPLKDKLAACGEKKAKPSKWVIGHRGGGTLQFPEHSLQSNLAGARMGAGVLECDVAFTKDLKLVCRHSHCDLHTTTNILTIPELAAKCTTPFQPANGTAPAKANCCTSDITLAEYKTLCAKMDSFNASATTPEAYQGGVPSWRTTLYNQCGTLLTLAEHIQVVEKLGLEHSPELKTPSVKMPFNGWTQEDYAQAFVDEFKKAGVKFNKVWAQSFLYSDILYWLKKEPAFGKQALFLDSVADTAGMDAAVANLTRYKADGVRLVSPPINYLLVQAEGNTTIVPSAYAKKANELGLGIITWSLERSPPPEIAHGTKDSYYSTFSNWISRDADILTVLDVLANQVKVKKIFADWTATAAFFGDCFGIKG</sequence>
<reference evidence="9" key="1">
    <citation type="submission" date="2023-10" db="EMBL/GenBank/DDBJ databases">
        <authorList>
            <person name="Noh H."/>
        </authorList>
    </citation>
    <scope>NUCLEOTIDE SEQUENCE</scope>
    <source>
        <strain evidence="9">DUCC4014</strain>
    </source>
</reference>